<evidence type="ECO:0000256" key="2">
    <source>
        <dbReference type="ARBA" id="ARBA00022643"/>
    </source>
</evidence>
<accession>A0ABN6EPZ3</accession>
<dbReference type="Proteomes" id="UP001053296">
    <property type="component" value="Chromosome"/>
</dbReference>
<proteinExistence type="predicted"/>
<dbReference type="Pfam" id="PF03358">
    <property type="entry name" value="FMN_red"/>
    <property type="match status" value="1"/>
</dbReference>
<dbReference type="EMBL" id="AP024485">
    <property type="protein sequence ID" value="BCS88516.1"/>
    <property type="molecule type" value="Genomic_DNA"/>
</dbReference>
<organism evidence="4 5">
    <name type="scientific">Pseudodesulfovibrio sediminis</name>
    <dbReference type="NCBI Taxonomy" id="2810563"/>
    <lineage>
        <taxon>Bacteria</taxon>
        <taxon>Pseudomonadati</taxon>
        <taxon>Thermodesulfobacteriota</taxon>
        <taxon>Desulfovibrionia</taxon>
        <taxon>Desulfovibrionales</taxon>
        <taxon>Desulfovibrionaceae</taxon>
    </lineage>
</organism>
<dbReference type="InterPro" id="IPR051796">
    <property type="entry name" value="ISF_SsuE-like"/>
</dbReference>
<dbReference type="InterPro" id="IPR005025">
    <property type="entry name" value="FMN_Rdtase-like_dom"/>
</dbReference>
<keyword evidence="5" id="KW-1185">Reference proteome</keyword>
<dbReference type="InterPro" id="IPR029039">
    <property type="entry name" value="Flavoprotein-like_sf"/>
</dbReference>
<evidence type="ECO:0000256" key="1">
    <source>
        <dbReference type="ARBA" id="ARBA00022630"/>
    </source>
</evidence>
<keyword evidence="2" id="KW-0288">FMN</keyword>
<dbReference type="PANTHER" id="PTHR43278:SF4">
    <property type="entry name" value="NAD(P)H-DEPENDENT FMN-CONTAINING OXIDOREDUCTASE YWQN-RELATED"/>
    <property type="match status" value="1"/>
</dbReference>
<gene>
    <name evidence="4" type="ORF">PSDVSF_17580</name>
</gene>
<evidence type="ECO:0000313" key="5">
    <source>
        <dbReference type="Proteomes" id="UP001053296"/>
    </source>
</evidence>
<dbReference type="Gene3D" id="3.40.50.360">
    <property type="match status" value="1"/>
</dbReference>
<reference evidence="4" key="1">
    <citation type="journal article" date="2022" name="Arch. Microbiol.">
        <title>Pseudodesulfovibrio sediminis sp. nov., a mesophilic and neutrophilic sulfate-reducing bacterium isolated from sediment of a brackish lake.</title>
        <authorList>
            <person name="Takahashi A."/>
            <person name="Kojima H."/>
            <person name="Watanabe M."/>
            <person name="Fukui M."/>
        </authorList>
    </citation>
    <scope>NUCLEOTIDE SEQUENCE</scope>
    <source>
        <strain evidence="4">SF6</strain>
    </source>
</reference>
<evidence type="ECO:0000313" key="4">
    <source>
        <dbReference type="EMBL" id="BCS88516.1"/>
    </source>
</evidence>
<dbReference type="RefSeq" id="WP_229596715.1">
    <property type="nucleotide sequence ID" value="NZ_AP024485.1"/>
</dbReference>
<sequence>MKAVLINGSPRPGGNTETMLRKMETVLDGAGWETDFVQLGGKKIRGCMACTKCWENKDGKCVVDNDKFNEVFANMLEADAIVIGSPTYFADVSAETKALLDRSGMVSLANDRAFAGKIGAAVVAVRRGGAVHVFDTINHMYLMSQMIVPGSIYWNIGRGLDKKDVENDPEGIENMQSLAKTIDWLGRAMKASEAPFPKNMEFFG</sequence>
<keyword evidence="1" id="KW-0285">Flavoprotein</keyword>
<dbReference type="PANTHER" id="PTHR43278">
    <property type="entry name" value="NAD(P)H-DEPENDENT FMN-CONTAINING OXIDOREDUCTASE YWQN-RELATED"/>
    <property type="match status" value="1"/>
</dbReference>
<name>A0ABN6EPZ3_9BACT</name>
<dbReference type="SUPFAM" id="SSF52218">
    <property type="entry name" value="Flavoproteins"/>
    <property type="match status" value="1"/>
</dbReference>
<evidence type="ECO:0000259" key="3">
    <source>
        <dbReference type="Pfam" id="PF03358"/>
    </source>
</evidence>
<protein>
    <submittedName>
        <fullName evidence="4">FMN reductase</fullName>
    </submittedName>
</protein>
<feature type="domain" description="NADPH-dependent FMN reductase-like" evidence="3">
    <location>
        <begin position="1"/>
        <end position="159"/>
    </location>
</feature>